<name>A0A420E5Q6_9ALTE</name>
<comment type="caution">
    <text evidence="2">The sequence shown here is derived from an EMBL/GenBank/DDBJ whole genome shotgun (WGS) entry which is preliminary data.</text>
</comment>
<keyword evidence="1" id="KW-1133">Transmembrane helix</keyword>
<organism evidence="2 3">
    <name type="scientific">Alginatibacterium sediminis</name>
    <dbReference type="NCBI Taxonomy" id="2164068"/>
    <lineage>
        <taxon>Bacteria</taxon>
        <taxon>Pseudomonadati</taxon>
        <taxon>Pseudomonadota</taxon>
        <taxon>Gammaproteobacteria</taxon>
        <taxon>Alteromonadales</taxon>
        <taxon>Alteromonadaceae</taxon>
        <taxon>Alginatibacterium</taxon>
    </lineage>
</organism>
<keyword evidence="1" id="KW-0812">Transmembrane</keyword>
<keyword evidence="1" id="KW-0472">Membrane</keyword>
<dbReference type="AlphaFoldDB" id="A0A420E5Q6"/>
<feature type="transmembrane region" description="Helical" evidence="1">
    <location>
        <begin position="44"/>
        <end position="67"/>
    </location>
</feature>
<dbReference type="OrthoDB" id="677174at2"/>
<keyword evidence="3" id="KW-1185">Reference proteome</keyword>
<evidence type="ECO:0000313" key="3">
    <source>
        <dbReference type="Proteomes" id="UP000286482"/>
    </source>
</evidence>
<dbReference type="SUPFAM" id="SSF55729">
    <property type="entry name" value="Acyl-CoA N-acyltransferases (Nat)"/>
    <property type="match status" value="1"/>
</dbReference>
<sequence>MLGIPAVEWFGYFASIVVAISLTMSSIVKLRWLNMFGAAIFSAYGFIIGALPVALLNLFIVFANIYYLRRIYTQTSQYRLLEVTSDSHYLNFFVEHYQPEIKAIFPHFDKSSLAQSPLCFLMLKEALPIGVFVGHVDEQGQMEIYLDFVMPEYRDFKIGKYLYQNHDFFAEHQIQSLSAVSSDARHSKYLSQMGFSQSTDNTWSRPI</sequence>
<accession>A0A420E5Q6</accession>
<proteinExistence type="predicted"/>
<feature type="transmembrane region" description="Helical" evidence="1">
    <location>
        <begin position="12"/>
        <end position="32"/>
    </location>
</feature>
<dbReference type="Proteomes" id="UP000286482">
    <property type="component" value="Unassembled WGS sequence"/>
</dbReference>
<dbReference type="EMBL" id="RAQO01000012">
    <property type="protein sequence ID" value="RKF13124.1"/>
    <property type="molecule type" value="Genomic_DNA"/>
</dbReference>
<protein>
    <recommendedName>
        <fullName evidence="4">N-acetyltransferase domain-containing protein</fullName>
    </recommendedName>
</protein>
<evidence type="ECO:0000313" key="2">
    <source>
        <dbReference type="EMBL" id="RKF13124.1"/>
    </source>
</evidence>
<dbReference type="InterPro" id="IPR016181">
    <property type="entry name" value="Acyl_CoA_acyltransferase"/>
</dbReference>
<evidence type="ECO:0008006" key="4">
    <source>
        <dbReference type="Google" id="ProtNLM"/>
    </source>
</evidence>
<reference evidence="2 3" key="1">
    <citation type="submission" date="2018-09" db="EMBL/GenBank/DDBJ databases">
        <authorList>
            <person name="Wang Z."/>
        </authorList>
    </citation>
    <scope>NUCLEOTIDE SEQUENCE [LARGE SCALE GENOMIC DNA]</scope>
    <source>
        <strain evidence="2 3">ALS 81</strain>
    </source>
</reference>
<evidence type="ECO:0000256" key="1">
    <source>
        <dbReference type="SAM" id="Phobius"/>
    </source>
</evidence>
<dbReference type="RefSeq" id="WP_120356537.1">
    <property type="nucleotide sequence ID" value="NZ_RAQO01000012.1"/>
</dbReference>
<gene>
    <name evidence="2" type="ORF">DBZ36_18835</name>
</gene>